<dbReference type="SUPFAM" id="SSF56672">
    <property type="entry name" value="DNA/RNA polymerases"/>
    <property type="match status" value="1"/>
</dbReference>
<protein>
    <submittedName>
        <fullName evidence="1">Uncharacterized protein</fullName>
    </submittedName>
</protein>
<dbReference type="VEuPathDB" id="FungiDB:H257_13202"/>
<dbReference type="EMBL" id="KI913159">
    <property type="protein sequence ID" value="ETV71539.1"/>
    <property type="molecule type" value="Genomic_DNA"/>
</dbReference>
<sequence>MKRWKYAVSAVYVREYPHVMGVSHRNSGLLPRSMILRTGLVPPIIVRKQMIYLAKSANAHGVVNLDPGLPSGDGVKQDPEWIQLLCAIPYPTNAGDLQQFVCAVNWLRDSMTEYAQTMDPLQQYLTKALKGKGKKRKGQETHRVWCSLGTNRRRKGTVRYSEV</sequence>
<dbReference type="OrthoDB" id="126469at2759"/>
<organism evidence="1">
    <name type="scientific">Aphanomyces astaci</name>
    <name type="common">Crayfish plague agent</name>
    <dbReference type="NCBI Taxonomy" id="112090"/>
    <lineage>
        <taxon>Eukaryota</taxon>
        <taxon>Sar</taxon>
        <taxon>Stramenopiles</taxon>
        <taxon>Oomycota</taxon>
        <taxon>Saprolegniomycetes</taxon>
        <taxon>Saprolegniales</taxon>
        <taxon>Verrucalvaceae</taxon>
        <taxon>Aphanomyces</taxon>
    </lineage>
</organism>
<dbReference type="InterPro" id="IPR043128">
    <property type="entry name" value="Rev_trsase/Diguanyl_cyclase"/>
</dbReference>
<reference evidence="1" key="1">
    <citation type="submission" date="2013-12" db="EMBL/GenBank/DDBJ databases">
        <title>The Genome Sequence of Aphanomyces astaci APO3.</title>
        <authorList>
            <consortium name="The Broad Institute Genomics Platform"/>
            <person name="Russ C."/>
            <person name="Tyler B."/>
            <person name="van West P."/>
            <person name="Dieguez-Uribeondo J."/>
            <person name="Young S.K."/>
            <person name="Zeng Q."/>
            <person name="Gargeya S."/>
            <person name="Fitzgerald M."/>
            <person name="Abouelleil A."/>
            <person name="Alvarado L."/>
            <person name="Chapman S.B."/>
            <person name="Gainer-Dewar J."/>
            <person name="Goldberg J."/>
            <person name="Griggs A."/>
            <person name="Gujja S."/>
            <person name="Hansen M."/>
            <person name="Howarth C."/>
            <person name="Imamovic A."/>
            <person name="Ireland A."/>
            <person name="Larimer J."/>
            <person name="McCowan C."/>
            <person name="Murphy C."/>
            <person name="Pearson M."/>
            <person name="Poon T.W."/>
            <person name="Priest M."/>
            <person name="Roberts A."/>
            <person name="Saif S."/>
            <person name="Shea T."/>
            <person name="Sykes S."/>
            <person name="Wortman J."/>
            <person name="Nusbaum C."/>
            <person name="Birren B."/>
        </authorList>
    </citation>
    <scope>NUCLEOTIDE SEQUENCE [LARGE SCALE GENOMIC DNA]</scope>
    <source>
        <strain evidence="1">APO3</strain>
    </source>
</reference>
<dbReference type="Gene3D" id="3.30.70.270">
    <property type="match status" value="1"/>
</dbReference>
<gene>
    <name evidence="1" type="ORF">H257_13202</name>
</gene>
<name>W4FXN0_APHAT</name>
<dbReference type="RefSeq" id="XP_009838972.1">
    <property type="nucleotide sequence ID" value="XM_009840670.1"/>
</dbReference>
<proteinExistence type="predicted"/>
<evidence type="ECO:0000313" key="1">
    <source>
        <dbReference type="EMBL" id="ETV71539.1"/>
    </source>
</evidence>
<dbReference type="GeneID" id="20815198"/>
<accession>W4FXN0</accession>
<dbReference type="AlphaFoldDB" id="W4FXN0"/>
<dbReference type="InterPro" id="IPR043502">
    <property type="entry name" value="DNA/RNA_pol_sf"/>
</dbReference>
<dbReference type="STRING" id="112090.W4FXN0"/>